<proteinExistence type="inferred from homology"/>
<dbReference type="InterPro" id="IPR046346">
    <property type="entry name" value="Aminoacid_DH-like_N_sf"/>
</dbReference>
<dbReference type="HAMAP" id="MF_01576">
    <property type="entry name" value="THF_DHG_CYH"/>
    <property type="match status" value="1"/>
</dbReference>
<dbReference type="Pfam" id="PF02882">
    <property type="entry name" value="THF_DHG_CYH_C"/>
    <property type="match status" value="1"/>
</dbReference>
<feature type="domain" description="Tetrahydrofolate dehydrogenase/cyclohydrolase NAD(P)-binding" evidence="14">
    <location>
        <begin position="154"/>
        <end position="303"/>
    </location>
</feature>
<evidence type="ECO:0000256" key="5">
    <source>
        <dbReference type="ARBA" id="ARBA00022755"/>
    </source>
</evidence>
<protein>
    <recommendedName>
        <fullName evidence="12">Bifunctional protein FolD</fullName>
    </recommendedName>
    <domain>
        <recommendedName>
            <fullName evidence="12">Methylenetetrahydrofolate dehydrogenase</fullName>
            <ecNumber evidence="12">1.5.1.5</ecNumber>
        </recommendedName>
    </domain>
    <domain>
        <recommendedName>
            <fullName evidence="12">Methenyltetrahydrofolate cyclohydrolase</fullName>
            <ecNumber evidence="12">3.5.4.9</ecNumber>
        </recommendedName>
    </domain>
</protein>
<comment type="catalytic activity">
    <reaction evidence="12">
        <text>(6R)-5,10-methenyltetrahydrofolate + H2O = (6R)-10-formyltetrahydrofolate + H(+)</text>
        <dbReference type="Rhea" id="RHEA:23700"/>
        <dbReference type="ChEBI" id="CHEBI:15377"/>
        <dbReference type="ChEBI" id="CHEBI:15378"/>
        <dbReference type="ChEBI" id="CHEBI:57455"/>
        <dbReference type="ChEBI" id="CHEBI:195366"/>
        <dbReference type="EC" id="3.5.4.9"/>
    </reaction>
</comment>
<dbReference type="EMBL" id="MWWU01000002">
    <property type="protein sequence ID" value="OZG55919.1"/>
    <property type="molecule type" value="Genomic_DNA"/>
</dbReference>
<dbReference type="InterPro" id="IPR000672">
    <property type="entry name" value="THF_DH/CycHdrlase"/>
</dbReference>
<keyword evidence="10 12" id="KW-0486">Methionine biosynthesis</keyword>
<dbReference type="SUPFAM" id="SSF53223">
    <property type="entry name" value="Aminoacid dehydrogenase-like, N-terminal domain"/>
    <property type="match status" value="1"/>
</dbReference>
<dbReference type="CDD" id="cd01080">
    <property type="entry name" value="NAD_bind_m-THF_DH_Cyclohyd"/>
    <property type="match status" value="1"/>
</dbReference>
<evidence type="ECO:0000256" key="1">
    <source>
        <dbReference type="ARBA" id="ARBA00004777"/>
    </source>
</evidence>
<feature type="domain" description="Tetrahydrofolate dehydrogenase/cyclohydrolase catalytic" evidence="13">
    <location>
        <begin position="17"/>
        <end position="131"/>
    </location>
</feature>
<sequence>MQAGSMKFMAQGKAQVLDGRVCAAEVKKDLASRVEALVAAGHRPGLGTLLVGDDVASHKYVAGKQRDCAQVGIASLSAELPQSASTDDVLQQVEKFNSDPACDGFIVQLPLPAQVDRDTVLNAIDPDKDADGLTAQSLGRLMLSVSGELNSSVACTPRGIVKILDFYGIPLAGAVVAVVGRGLTVGRPLTALLTRKNINATVIACHTGTRDLGALTRQADVVVSAAGKAHLITADMLHPGAVLVDVGISRGSVDPVSGKMHIEGDFDPSCYEVASAYTPNPGGVGPMTRAMLLENVVEAAERKYLHS</sequence>
<evidence type="ECO:0000256" key="9">
    <source>
        <dbReference type="ARBA" id="ARBA00023102"/>
    </source>
</evidence>
<keyword evidence="4 12" id="KW-0028">Amino-acid biosynthesis</keyword>
<keyword evidence="16" id="KW-1185">Reference proteome</keyword>
<feature type="binding site" evidence="12">
    <location>
        <position position="248"/>
    </location>
    <ligand>
        <name>NADP(+)</name>
        <dbReference type="ChEBI" id="CHEBI:58349"/>
    </ligand>
</feature>
<evidence type="ECO:0000256" key="12">
    <source>
        <dbReference type="HAMAP-Rule" id="MF_01576"/>
    </source>
</evidence>
<keyword evidence="7 12" id="KW-0521">NADP</keyword>
<evidence type="ECO:0000256" key="6">
    <source>
        <dbReference type="ARBA" id="ARBA00022801"/>
    </source>
</evidence>
<dbReference type="InterPro" id="IPR036291">
    <property type="entry name" value="NAD(P)-bd_dom_sf"/>
</dbReference>
<comment type="caution">
    <text evidence="15">The sequence shown here is derived from an EMBL/GenBank/DDBJ whole genome shotgun (WGS) entry which is preliminary data.</text>
</comment>
<comment type="function">
    <text evidence="12">Catalyzes the oxidation of 5,10-methylenetetrahydrofolate to 5,10-methenyltetrahydrofolate and then the hydrolysis of 5,10-methenyltetrahydrofolate to 10-formyltetrahydrofolate.</text>
</comment>
<dbReference type="InterPro" id="IPR020630">
    <property type="entry name" value="THF_DH/CycHdrlase_cat_dom"/>
</dbReference>
<gene>
    <name evidence="12" type="primary">folD</name>
    <name evidence="15" type="ORF">AEAE_0407</name>
</gene>
<dbReference type="PRINTS" id="PR00085">
    <property type="entry name" value="THFDHDRGNASE"/>
</dbReference>
<keyword evidence="5 12" id="KW-0658">Purine biosynthesis</keyword>
<dbReference type="SUPFAM" id="SSF51735">
    <property type="entry name" value="NAD(P)-binding Rossmann-fold domains"/>
    <property type="match status" value="1"/>
</dbReference>
<keyword evidence="6 12" id="KW-0378">Hydrolase</keyword>
<comment type="catalytic activity">
    <reaction evidence="12">
        <text>(6R)-5,10-methylene-5,6,7,8-tetrahydrofolate + NADP(+) = (6R)-5,10-methenyltetrahydrofolate + NADPH</text>
        <dbReference type="Rhea" id="RHEA:22812"/>
        <dbReference type="ChEBI" id="CHEBI:15636"/>
        <dbReference type="ChEBI" id="CHEBI:57455"/>
        <dbReference type="ChEBI" id="CHEBI:57783"/>
        <dbReference type="ChEBI" id="CHEBI:58349"/>
        <dbReference type="EC" id="1.5.1.5"/>
    </reaction>
</comment>
<reference evidence="15 16" key="1">
    <citation type="journal article" date="2017" name="BMC Genomics">
        <title>Comparative genomic and phylogenomic analyses of the Bifidobacteriaceae family.</title>
        <authorList>
            <person name="Lugli G.A."/>
            <person name="Milani C."/>
            <person name="Turroni F."/>
            <person name="Duranti S."/>
            <person name="Mancabelli L."/>
            <person name="Mangifesta M."/>
            <person name="Ferrario C."/>
            <person name="Modesto M."/>
            <person name="Mattarelli P."/>
            <person name="Jiri K."/>
            <person name="van Sinderen D."/>
            <person name="Ventura M."/>
        </authorList>
    </citation>
    <scope>NUCLEOTIDE SEQUENCE [LARGE SCALE GENOMIC DNA]</scope>
    <source>
        <strain evidence="15 16">LMG 21773</strain>
    </source>
</reference>
<evidence type="ECO:0000259" key="14">
    <source>
        <dbReference type="Pfam" id="PF02882"/>
    </source>
</evidence>
<evidence type="ECO:0000256" key="2">
    <source>
        <dbReference type="ARBA" id="ARBA00011738"/>
    </source>
</evidence>
<feature type="binding site" evidence="12">
    <location>
        <begin position="180"/>
        <end position="182"/>
    </location>
    <ligand>
        <name>NADP(+)</name>
        <dbReference type="ChEBI" id="CHEBI:58349"/>
    </ligand>
</feature>
<dbReference type="Proteomes" id="UP000228976">
    <property type="component" value="Unassembled WGS sequence"/>
</dbReference>
<comment type="subunit">
    <text evidence="2 12">Homodimer.</text>
</comment>
<evidence type="ECO:0000256" key="3">
    <source>
        <dbReference type="ARBA" id="ARBA00022563"/>
    </source>
</evidence>
<evidence type="ECO:0000259" key="13">
    <source>
        <dbReference type="Pfam" id="PF00763"/>
    </source>
</evidence>
<name>A0A261F9T2_9BIFI</name>
<evidence type="ECO:0000256" key="10">
    <source>
        <dbReference type="ARBA" id="ARBA00023167"/>
    </source>
</evidence>
<dbReference type="EC" id="1.5.1.5" evidence="12"/>
<dbReference type="PANTHER" id="PTHR48099:SF5">
    <property type="entry name" value="C-1-TETRAHYDROFOLATE SYNTHASE, CYTOPLASMIC"/>
    <property type="match status" value="1"/>
</dbReference>
<accession>A0A261F9T2</accession>
<evidence type="ECO:0000256" key="8">
    <source>
        <dbReference type="ARBA" id="ARBA00023002"/>
    </source>
</evidence>
<dbReference type="GO" id="GO:0005829">
    <property type="term" value="C:cytosol"/>
    <property type="evidence" value="ECO:0007669"/>
    <property type="project" value="TreeGrafter"/>
</dbReference>
<dbReference type="AlphaFoldDB" id="A0A261F9T2"/>
<dbReference type="Pfam" id="PF00763">
    <property type="entry name" value="THF_DHG_CYH"/>
    <property type="match status" value="1"/>
</dbReference>
<dbReference type="GO" id="GO:0006164">
    <property type="term" value="P:purine nucleotide biosynthetic process"/>
    <property type="evidence" value="ECO:0007669"/>
    <property type="project" value="UniProtKB-KW"/>
</dbReference>
<evidence type="ECO:0000313" key="15">
    <source>
        <dbReference type="EMBL" id="OZG55919.1"/>
    </source>
</evidence>
<dbReference type="Gene3D" id="3.40.50.720">
    <property type="entry name" value="NAD(P)-binding Rossmann-like Domain"/>
    <property type="match status" value="1"/>
</dbReference>
<keyword evidence="11 12" id="KW-0511">Multifunctional enzyme</keyword>
<dbReference type="GO" id="GO:0004488">
    <property type="term" value="F:methylenetetrahydrofolate dehydrogenase (NADP+) activity"/>
    <property type="evidence" value="ECO:0007669"/>
    <property type="project" value="UniProtKB-UniRule"/>
</dbReference>
<dbReference type="GO" id="GO:0004477">
    <property type="term" value="F:methenyltetrahydrofolate cyclohydrolase activity"/>
    <property type="evidence" value="ECO:0007669"/>
    <property type="project" value="UniProtKB-UniRule"/>
</dbReference>
<dbReference type="PANTHER" id="PTHR48099">
    <property type="entry name" value="C-1-TETRAHYDROFOLATE SYNTHASE, CYTOPLASMIC-RELATED"/>
    <property type="match status" value="1"/>
</dbReference>
<keyword evidence="8 12" id="KW-0560">Oxidoreductase</keyword>
<dbReference type="FunFam" id="3.40.50.10860:FF:000005">
    <property type="entry name" value="C-1-tetrahydrofolate synthase, cytoplasmic, putative"/>
    <property type="match status" value="1"/>
</dbReference>
<dbReference type="EC" id="3.5.4.9" evidence="12"/>
<evidence type="ECO:0000256" key="7">
    <source>
        <dbReference type="ARBA" id="ARBA00022857"/>
    </source>
</evidence>
<organism evidence="15 16">
    <name type="scientific">Aeriscardovia aeriphila</name>
    <dbReference type="NCBI Taxonomy" id="218139"/>
    <lineage>
        <taxon>Bacteria</taxon>
        <taxon>Bacillati</taxon>
        <taxon>Actinomycetota</taxon>
        <taxon>Actinomycetes</taxon>
        <taxon>Bifidobacteriales</taxon>
        <taxon>Bifidobacteriaceae</taxon>
        <taxon>Aeriscardovia</taxon>
    </lineage>
</organism>
<comment type="caution">
    <text evidence="12">Lacks conserved residue(s) required for the propagation of feature annotation.</text>
</comment>
<dbReference type="GO" id="GO:0009086">
    <property type="term" value="P:methionine biosynthetic process"/>
    <property type="evidence" value="ECO:0007669"/>
    <property type="project" value="UniProtKB-KW"/>
</dbReference>
<comment type="pathway">
    <text evidence="1 12">One-carbon metabolism; tetrahydrofolate interconversion.</text>
</comment>
<evidence type="ECO:0000256" key="11">
    <source>
        <dbReference type="ARBA" id="ARBA00023268"/>
    </source>
</evidence>
<evidence type="ECO:0000313" key="16">
    <source>
        <dbReference type="Proteomes" id="UP000228976"/>
    </source>
</evidence>
<evidence type="ECO:0000256" key="4">
    <source>
        <dbReference type="ARBA" id="ARBA00022605"/>
    </source>
</evidence>
<keyword evidence="3 12" id="KW-0554">One-carbon metabolism</keyword>
<dbReference type="UniPathway" id="UPA00193"/>
<dbReference type="InterPro" id="IPR020631">
    <property type="entry name" value="THF_DH/CycHdrlase_NAD-bd_dom"/>
</dbReference>
<keyword evidence="9 12" id="KW-0368">Histidine biosynthesis</keyword>
<dbReference type="Gene3D" id="3.40.50.10860">
    <property type="entry name" value="Leucine Dehydrogenase, chain A, domain 1"/>
    <property type="match status" value="1"/>
</dbReference>
<comment type="similarity">
    <text evidence="12">Belongs to the tetrahydrofolate dehydrogenase/cyclohydrolase family.</text>
</comment>
<dbReference type="GO" id="GO:0035999">
    <property type="term" value="P:tetrahydrofolate interconversion"/>
    <property type="evidence" value="ECO:0007669"/>
    <property type="project" value="UniProtKB-UniRule"/>
</dbReference>
<dbReference type="GO" id="GO:0000105">
    <property type="term" value="P:L-histidine biosynthetic process"/>
    <property type="evidence" value="ECO:0007669"/>
    <property type="project" value="UniProtKB-KW"/>
</dbReference>